<evidence type="ECO:0000313" key="1">
    <source>
        <dbReference type="EMBL" id="CAG8845820.1"/>
    </source>
</evidence>
<gene>
    <name evidence="1" type="ORF">RPERSI_LOCUS33838</name>
</gene>
<sequence>MTHENKLKKYSRKLRLGQCDIAQFTIQYLEETVKLLNRKLKQNDITKREYNSRIIEIEKLQTEINDLRSLVKELKDEVNTLKEENRKLRQENSKLYDTLSVFCNNFGLIKITDRNENGKQIQVKNQEVINLNRKIRKILEEYKQKY</sequence>
<name>A0ACA9SPT4_9GLOM</name>
<keyword evidence="2" id="KW-1185">Reference proteome</keyword>
<protein>
    <submittedName>
        <fullName evidence="1">34499_t:CDS:1</fullName>
    </submittedName>
</protein>
<feature type="non-terminal residue" evidence="1">
    <location>
        <position position="146"/>
    </location>
</feature>
<accession>A0ACA9SPT4</accession>
<feature type="non-terminal residue" evidence="1">
    <location>
        <position position="1"/>
    </location>
</feature>
<reference evidence="1" key="1">
    <citation type="submission" date="2021-06" db="EMBL/GenBank/DDBJ databases">
        <authorList>
            <person name="Kallberg Y."/>
            <person name="Tangrot J."/>
            <person name="Rosling A."/>
        </authorList>
    </citation>
    <scope>NUCLEOTIDE SEQUENCE</scope>
    <source>
        <strain evidence="1">MA461A</strain>
    </source>
</reference>
<dbReference type="Proteomes" id="UP000789920">
    <property type="component" value="Unassembled WGS sequence"/>
</dbReference>
<comment type="caution">
    <text evidence="1">The sequence shown here is derived from an EMBL/GenBank/DDBJ whole genome shotgun (WGS) entry which is preliminary data.</text>
</comment>
<proteinExistence type="predicted"/>
<organism evidence="1 2">
    <name type="scientific">Racocetra persica</name>
    <dbReference type="NCBI Taxonomy" id="160502"/>
    <lineage>
        <taxon>Eukaryota</taxon>
        <taxon>Fungi</taxon>
        <taxon>Fungi incertae sedis</taxon>
        <taxon>Mucoromycota</taxon>
        <taxon>Glomeromycotina</taxon>
        <taxon>Glomeromycetes</taxon>
        <taxon>Diversisporales</taxon>
        <taxon>Gigasporaceae</taxon>
        <taxon>Racocetra</taxon>
    </lineage>
</organism>
<evidence type="ECO:0000313" key="2">
    <source>
        <dbReference type="Proteomes" id="UP000789920"/>
    </source>
</evidence>
<dbReference type="EMBL" id="CAJVQC010148467">
    <property type="protein sequence ID" value="CAG8845820.1"/>
    <property type="molecule type" value="Genomic_DNA"/>
</dbReference>